<keyword evidence="3" id="KW-1185">Reference proteome</keyword>
<dbReference type="Pfam" id="PF05257">
    <property type="entry name" value="CHAP"/>
    <property type="match status" value="1"/>
</dbReference>
<organism evidence="2 3">
    <name type="scientific">Gordonia effusa NBRC 100432</name>
    <dbReference type="NCBI Taxonomy" id="1077974"/>
    <lineage>
        <taxon>Bacteria</taxon>
        <taxon>Bacillati</taxon>
        <taxon>Actinomycetota</taxon>
        <taxon>Actinomycetes</taxon>
        <taxon>Mycobacteriales</taxon>
        <taxon>Gordoniaceae</taxon>
        <taxon>Gordonia</taxon>
    </lineage>
</organism>
<dbReference type="Proteomes" id="UP000035034">
    <property type="component" value="Unassembled WGS sequence"/>
</dbReference>
<dbReference type="eggNOG" id="COG4322">
    <property type="taxonomic scope" value="Bacteria"/>
</dbReference>
<dbReference type="InterPro" id="IPR007921">
    <property type="entry name" value="CHAP_dom"/>
</dbReference>
<reference evidence="2 3" key="1">
    <citation type="submission" date="2011-12" db="EMBL/GenBank/DDBJ databases">
        <title>Whole genome shotgun sequence of Gordonia effusa NBRC 100432.</title>
        <authorList>
            <person name="Yoshida I."/>
            <person name="Takarada H."/>
            <person name="Hosoyama A."/>
            <person name="Tsuchikane K."/>
            <person name="Katsumata H."/>
            <person name="Yamazaki S."/>
            <person name="Fujita N."/>
        </authorList>
    </citation>
    <scope>NUCLEOTIDE SEQUENCE [LARGE SCALE GENOMIC DNA]</scope>
    <source>
        <strain evidence="2 3">NBRC 100432</strain>
    </source>
</reference>
<gene>
    <name evidence="2" type="ORF">GOEFS_009_00270</name>
</gene>
<proteinExistence type="predicted"/>
<dbReference type="EMBL" id="BAEH01000009">
    <property type="protein sequence ID" value="GAB16659.1"/>
    <property type="molecule type" value="Genomic_DNA"/>
</dbReference>
<comment type="caution">
    <text evidence="2">The sequence shown here is derived from an EMBL/GenBank/DDBJ whole genome shotgun (WGS) entry which is preliminary data.</text>
</comment>
<feature type="domain" description="Peptidase C51" evidence="1">
    <location>
        <begin position="71"/>
        <end position="160"/>
    </location>
</feature>
<evidence type="ECO:0000313" key="2">
    <source>
        <dbReference type="EMBL" id="GAB16659.1"/>
    </source>
</evidence>
<evidence type="ECO:0000313" key="3">
    <source>
        <dbReference type="Proteomes" id="UP000035034"/>
    </source>
</evidence>
<name>H0QV08_9ACTN</name>
<dbReference type="AlphaFoldDB" id="H0QV08"/>
<dbReference type="STRING" id="1077974.GOEFS_009_00270"/>
<sequence>MVILVVGLGIIGWRAVGRNTGLADRALAGLGIEESFPDVDLTGLSSVRKNIVEVTRHEYEHKQSGEYYAEGNTEAWCADFVSWTMRKAGAPLNNPNSGSWRIPGVATLTEYYESVGRFRGPSYRPRTGDVVLYEAPNRFRQHTNIVLRVDGSTVTTVGGNEPPSSISINTFDMTTVDGIVGYGVAGQ</sequence>
<accession>H0QV08</accession>
<protein>
    <recommendedName>
        <fullName evidence="1">Peptidase C51 domain-containing protein</fullName>
    </recommendedName>
</protein>
<evidence type="ECO:0000259" key="1">
    <source>
        <dbReference type="Pfam" id="PF05257"/>
    </source>
</evidence>